<protein>
    <submittedName>
        <fullName evidence="9">5-dehydro-2-deoxygluconokinase</fullName>
    </submittedName>
</protein>
<evidence type="ECO:0000313" key="10">
    <source>
        <dbReference type="Proteomes" id="UP000320516"/>
    </source>
</evidence>
<dbReference type="InterPro" id="IPR050306">
    <property type="entry name" value="PfkB_Carbo_kinase"/>
</dbReference>
<feature type="domain" description="DUF2090" evidence="8">
    <location>
        <begin position="335"/>
        <end position="642"/>
    </location>
</feature>
<feature type="domain" description="Carbohydrate kinase PfkB" evidence="7">
    <location>
        <begin position="17"/>
        <end position="332"/>
    </location>
</feature>
<evidence type="ECO:0000256" key="2">
    <source>
        <dbReference type="ARBA" id="ARBA00022679"/>
    </source>
</evidence>
<dbReference type="AlphaFoldDB" id="A0A560JL50"/>
<dbReference type="InterPro" id="IPR023314">
    <property type="entry name" value="Myo_inos_IolC-like_sf"/>
</dbReference>
<dbReference type="PROSITE" id="PS00584">
    <property type="entry name" value="PFKB_KINASES_2"/>
    <property type="match status" value="1"/>
</dbReference>
<evidence type="ECO:0000313" key="9">
    <source>
        <dbReference type="EMBL" id="TWB71805.1"/>
    </source>
</evidence>
<gene>
    <name evidence="9" type="ORF">FBZ87_10649</name>
</gene>
<dbReference type="GO" id="GO:0005524">
    <property type="term" value="F:ATP binding"/>
    <property type="evidence" value="ECO:0007669"/>
    <property type="project" value="UniProtKB-KW"/>
</dbReference>
<evidence type="ECO:0000259" key="7">
    <source>
        <dbReference type="Pfam" id="PF00294"/>
    </source>
</evidence>
<dbReference type="Gene3D" id="3.20.20.70">
    <property type="entry name" value="Aldolase class I"/>
    <property type="match status" value="1"/>
</dbReference>
<evidence type="ECO:0000256" key="3">
    <source>
        <dbReference type="ARBA" id="ARBA00022741"/>
    </source>
</evidence>
<reference evidence="9 10" key="1">
    <citation type="submission" date="2019-06" db="EMBL/GenBank/DDBJ databases">
        <title>Genomic Encyclopedia of Type Strains, Phase IV (KMG-V): Genome sequencing to study the core and pangenomes of soil and plant-associated prokaryotes.</title>
        <authorList>
            <person name="Whitman W."/>
        </authorList>
    </citation>
    <scope>NUCLEOTIDE SEQUENCE [LARGE SCALE GENOMIC DNA]</scope>
    <source>
        <strain evidence="9 10">BR 12005</strain>
    </source>
</reference>
<comment type="similarity">
    <text evidence="1">Belongs to the carbohydrate kinase PfkB family.</text>
</comment>
<accession>A0A560JL50</accession>
<evidence type="ECO:0000256" key="4">
    <source>
        <dbReference type="ARBA" id="ARBA00022777"/>
    </source>
</evidence>
<dbReference type="InterPro" id="IPR013785">
    <property type="entry name" value="Aldolase_TIM"/>
</dbReference>
<dbReference type="EMBL" id="VITV01000006">
    <property type="protein sequence ID" value="TWB71805.1"/>
    <property type="molecule type" value="Genomic_DNA"/>
</dbReference>
<dbReference type="InterPro" id="IPR002173">
    <property type="entry name" value="Carboh/pur_kinase_PfkB_CS"/>
</dbReference>
<organism evidence="9 10">
    <name type="scientific">Nitrospirillum amazonense</name>
    <dbReference type="NCBI Taxonomy" id="28077"/>
    <lineage>
        <taxon>Bacteria</taxon>
        <taxon>Pseudomonadati</taxon>
        <taxon>Pseudomonadota</taxon>
        <taxon>Alphaproteobacteria</taxon>
        <taxon>Rhodospirillales</taxon>
        <taxon>Azospirillaceae</taxon>
        <taxon>Nitrospirillum</taxon>
    </lineage>
</organism>
<dbReference type="Pfam" id="PF09863">
    <property type="entry name" value="DUF2090"/>
    <property type="match status" value="1"/>
</dbReference>
<sequence>MASSAQSPVQTRPKSLDLIAIGRSSVDLYGQQVGGRLEDMASFAKYLGGSPTNTAAGGARLGLRTGLITRVGADHMGRFIREELEREGVDVTGVVSDPDRLTALVVLGIRDRENFPLIFYRENCADMALDVGDLDRDWLRHTGAVLINGTHLSQPQAFAASVAAARLVKENGGRVVFDIDYRPVLWGLAGRDRGEDRFVAHEGVTTRLREVLPLCDLIVGTEEEIHILGGVTDTLAALGAIRAQTGAVIVCKQGAGGCTAFPGAIPATLAEGVVVPGFPVEVFNVLGAGDAFMAGFLRGWLHDEPLERCCAWGNACGAIVVSRHGCAPAMPTWPELEWFLAQPSLPHRLRDSAELEHIHWATTRRRRYDELTVLAVDHRSQFEDLVAELGADPARIPLFKALALRAVETVAGGDDRFGLLLDGRYGFAALASSADDPYWIGRPIEEPKSRPLVFESSADVATELAEWPLHHVVKCLVFYHPDDAADLRDRQERQLLRLFDACRKTRHELLVEMIVPAGLPVDAMTVARGIRRLYALGIKPDWWKLEPVTDPEAWRNIEGAVLENDPYCRGVVLLGLSAPEEELLASFQAAAPSGIVKGFAVGRTIFYDVARGWLANRLDDEQVVAMMAGKLKTLVDAWRQARAAVAKRQDAGGQGTGGQGTRGQGK</sequence>
<evidence type="ECO:0000256" key="1">
    <source>
        <dbReference type="ARBA" id="ARBA00010688"/>
    </source>
</evidence>
<keyword evidence="3" id="KW-0547">Nucleotide-binding</keyword>
<dbReference type="InterPro" id="IPR029056">
    <property type="entry name" value="Ribokinase-like"/>
</dbReference>
<dbReference type="Gene3D" id="3.40.1190.20">
    <property type="match status" value="1"/>
</dbReference>
<dbReference type="PANTHER" id="PTHR43085">
    <property type="entry name" value="HEXOKINASE FAMILY MEMBER"/>
    <property type="match status" value="1"/>
</dbReference>
<dbReference type="CDD" id="cd01166">
    <property type="entry name" value="KdgK"/>
    <property type="match status" value="1"/>
</dbReference>
<dbReference type="RefSeq" id="WP_145611857.1">
    <property type="nucleotide sequence ID" value="NZ_VITV01000006.1"/>
</dbReference>
<feature type="compositionally biased region" description="Gly residues" evidence="6">
    <location>
        <begin position="652"/>
        <end position="666"/>
    </location>
</feature>
<dbReference type="InterPro" id="IPR030830">
    <property type="entry name" value="Myo_inos_IolC"/>
</dbReference>
<proteinExistence type="inferred from homology"/>
<evidence type="ECO:0000256" key="5">
    <source>
        <dbReference type="ARBA" id="ARBA00022840"/>
    </source>
</evidence>
<dbReference type="NCBIfam" id="TIGR04382">
    <property type="entry name" value="myo_inos_iolC_N"/>
    <property type="match status" value="1"/>
</dbReference>
<keyword evidence="2" id="KW-0808">Transferase</keyword>
<keyword evidence="4 9" id="KW-0418">Kinase</keyword>
<dbReference type="Gene3D" id="2.20.150.10">
    <property type="entry name" value="putative 5-dehydro-2- deoxygluconokinase"/>
    <property type="match status" value="1"/>
</dbReference>
<name>A0A560JL50_9PROT</name>
<keyword evidence="5" id="KW-0067">ATP-binding</keyword>
<dbReference type="PROSITE" id="PS00583">
    <property type="entry name" value="PFKB_KINASES_1"/>
    <property type="match status" value="1"/>
</dbReference>
<evidence type="ECO:0000256" key="6">
    <source>
        <dbReference type="SAM" id="MobiDB-lite"/>
    </source>
</evidence>
<dbReference type="InterPro" id="IPR011611">
    <property type="entry name" value="PfkB_dom"/>
</dbReference>
<dbReference type="Pfam" id="PF00294">
    <property type="entry name" value="PfkB"/>
    <property type="match status" value="1"/>
</dbReference>
<dbReference type="PANTHER" id="PTHR43085:SF49">
    <property type="entry name" value="5-DEHYDRO-2-DEOXYGLUCONOKINASE"/>
    <property type="match status" value="1"/>
</dbReference>
<evidence type="ECO:0000259" key="8">
    <source>
        <dbReference type="Pfam" id="PF09863"/>
    </source>
</evidence>
<feature type="region of interest" description="Disordered" evidence="6">
    <location>
        <begin position="646"/>
        <end position="666"/>
    </location>
</feature>
<dbReference type="Proteomes" id="UP000320516">
    <property type="component" value="Unassembled WGS sequence"/>
</dbReference>
<dbReference type="SUPFAM" id="SSF53613">
    <property type="entry name" value="Ribokinase-like"/>
    <property type="match status" value="1"/>
</dbReference>
<comment type="caution">
    <text evidence="9">The sequence shown here is derived from an EMBL/GenBank/DDBJ whole genome shotgun (WGS) entry which is preliminary data.</text>
</comment>
<dbReference type="GO" id="GO:0016301">
    <property type="term" value="F:kinase activity"/>
    <property type="evidence" value="ECO:0007669"/>
    <property type="project" value="UniProtKB-KW"/>
</dbReference>
<dbReference type="InterPro" id="IPR018659">
    <property type="entry name" value="DUF2090"/>
</dbReference>